<evidence type="ECO:0000313" key="3">
    <source>
        <dbReference type="Proteomes" id="UP000187209"/>
    </source>
</evidence>
<dbReference type="Proteomes" id="UP000187209">
    <property type="component" value="Unassembled WGS sequence"/>
</dbReference>
<proteinExistence type="predicted"/>
<dbReference type="AlphaFoldDB" id="A0A1R2BYL8"/>
<sequence>MMDSYHLSIVKIEGIREIVNCYCYIYLGNNILRVLTLECFDMQPISISKGTLRFVIEDSRNSKTLATLSFTTKAFKRIGFHWMPMFTDSEQLLNDVPEEVGLPRILFDIQANILSPVQELTEESETIEETSEDQLFEDLPRLRAKIISMTMKIFELEQHLLTQKKTFDEEVKMIHIRSLEKTNKLEMQVKVLQEAISKYEGDTFNLNKDINGLKGILDEAQNQKVKLEKNIEKVVDEAKARENSILVMLQQKDLEIFALNMKLKKTKEVEICRFAGFSINGVEKKTKCDFEVWTENNFETFNYPDWKEEKHQILEILDVDEIEYQGDRELRQKCHEISRTENLCVYSIGRQNSKTEESVQILSMIKEKEFLSRKLFEAETKISNFKLQALQEIDNKVKFFLSNRKLNNFAVICNELVYSIANKKIIVFMKNDIIYCKIGSSVKKLECFIRDNCSHDVENFKKKQMNNGRLASHKRFYTSLEFDKITNSIIHKTFDGRIRTKSNKRIKKNSNTPTRRQALSPAIRNITTR</sequence>
<organism evidence="2 3">
    <name type="scientific">Stentor coeruleus</name>
    <dbReference type="NCBI Taxonomy" id="5963"/>
    <lineage>
        <taxon>Eukaryota</taxon>
        <taxon>Sar</taxon>
        <taxon>Alveolata</taxon>
        <taxon>Ciliophora</taxon>
        <taxon>Postciliodesmatophora</taxon>
        <taxon>Heterotrichea</taxon>
        <taxon>Heterotrichida</taxon>
        <taxon>Stentoridae</taxon>
        <taxon>Stentor</taxon>
    </lineage>
</organism>
<gene>
    <name evidence="2" type="ORF">SteCoe_17530</name>
</gene>
<feature type="coiled-coil region" evidence="1">
    <location>
        <begin position="182"/>
        <end position="244"/>
    </location>
</feature>
<comment type="caution">
    <text evidence="2">The sequence shown here is derived from an EMBL/GenBank/DDBJ whole genome shotgun (WGS) entry which is preliminary data.</text>
</comment>
<reference evidence="2 3" key="1">
    <citation type="submission" date="2016-11" db="EMBL/GenBank/DDBJ databases">
        <title>The macronuclear genome of Stentor coeruleus: a giant cell with tiny introns.</title>
        <authorList>
            <person name="Slabodnick M."/>
            <person name="Ruby J.G."/>
            <person name="Reiff S.B."/>
            <person name="Swart E.C."/>
            <person name="Gosai S."/>
            <person name="Prabakaran S."/>
            <person name="Witkowska E."/>
            <person name="Larue G.E."/>
            <person name="Fisher S."/>
            <person name="Freeman R.M."/>
            <person name="Gunawardena J."/>
            <person name="Chu W."/>
            <person name="Stover N.A."/>
            <person name="Gregory B.D."/>
            <person name="Nowacki M."/>
            <person name="Derisi J."/>
            <person name="Roy S.W."/>
            <person name="Marshall W.F."/>
            <person name="Sood P."/>
        </authorList>
    </citation>
    <scope>NUCLEOTIDE SEQUENCE [LARGE SCALE GENOMIC DNA]</scope>
    <source>
        <strain evidence="2">WM001</strain>
    </source>
</reference>
<keyword evidence="3" id="KW-1185">Reference proteome</keyword>
<evidence type="ECO:0000256" key="1">
    <source>
        <dbReference type="SAM" id="Coils"/>
    </source>
</evidence>
<keyword evidence="1" id="KW-0175">Coiled coil</keyword>
<protein>
    <submittedName>
        <fullName evidence="2">Uncharacterized protein</fullName>
    </submittedName>
</protein>
<name>A0A1R2BYL8_9CILI</name>
<accession>A0A1R2BYL8</accession>
<evidence type="ECO:0000313" key="2">
    <source>
        <dbReference type="EMBL" id="OMJ81892.1"/>
    </source>
</evidence>
<dbReference type="EMBL" id="MPUH01000362">
    <property type="protein sequence ID" value="OMJ81892.1"/>
    <property type="molecule type" value="Genomic_DNA"/>
</dbReference>